<keyword evidence="2" id="KW-0812">Transmembrane</keyword>
<comment type="caution">
    <text evidence="3">The sequence shown here is derived from an EMBL/GenBank/DDBJ whole genome shotgun (WGS) entry which is preliminary data.</text>
</comment>
<accession>A0A3N1YAJ4</accession>
<organism evidence="3 4">
    <name type="scientific">Inmirania thermothiophila</name>
    <dbReference type="NCBI Taxonomy" id="1750597"/>
    <lineage>
        <taxon>Bacteria</taxon>
        <taxon>Pseudomonadati</taxon>
        <taxon>Pseudomonadota</taxon>
        <taxon>Gammaproteobacteria</taxon>
        <taxon>Chromatiales</taxon>
        <taxon>Ectothiorhodospiraceae</taxon>
        <taxon>Inmirania</taxon>
    </lineage>
</organism>
<feature type="compositionally biased region" description="Polar residues" evidence="1">
    <location>
        <begin position="273"/>
        <end position="284"/>
    </location>
</feature>
<keyword evidence="2" id="KW-1133">Transmembrane helix</keyword>
<evidence type="ECO:0000256" key="1">
    <source>
        <dbReference type="SAM" id="MobiDB-lite"/>
    </source>
</evidence>
<evidence type="ECO:0000313" key="4">
    <source>
        <dbReference type="Proteomes" id="UP000276634"/>
    </source>
</evidence>
<keyword evidence="2" id="KW-0472">Membrane</keyword>
<proteinExistence type="predicted"/>
<dbReference type="EMBL" id="RJVI01000001">
    <property type="protein sequence ID" value="ROR34652.1"/>
    <property type="molecule type" value="Genomic_DNA"/>
</dbReference>
<sequence length="284" mass="30176">MSGGRIAEADLHAYVDGLLPAERRAQVESWLAEHPEEAARLAAYARIGDAVRARFQEVVEEPVPARLLVWRRRRRPGPLLAVAAALALGIAVGWFARGLEPGGLGGSGAPAERALAVRAAVAHAVYAPEVRHPVEVSAGEEAHLAAWLGKRLGAPLRPPRLGEAGFTLVGGRLLPGEAGPAAQFMYEDRAGRRLTLYVAREARRGDTAFRYLREGGVSVFYWVDGPFGYALSGALERAELLAVARRVYAELAGDASDAASASGEARGALQAVPRQTQAASPRAR</sequence>
<dbReference type="AlphaFoldDB" id="A0A3N1YAJ4"/>
<name>A0A3N1YAJ4_9GAMM</name>
<dbReference type="Proteomes" id="UP000276634">
    <property type="component" value="Unassembled WGS sequence"/>
</dbReference>
<evidence type="ECO:0000313" key="3">
    <source>
        <dbReference type="EMBL" id="ROR34652.1"/>
    </source>
</evidence>
<keyword evidence="4" id="KW-1185">Reference proteome</keyword>
<feature type="region of interest" description="Disordered" evidence="1">
    <location>
        <begin position="264"/>
        <end position="284"/>
    </location>
</feature>
<protein>
    <submittedName>
        <fullName evidence="3">Anti-sigma factor RsiW</fullName>
    </submittedName>
</protein>
<reference evidence="3 4" key="1">
    <citation type="submission" date="2018-11" db="EMBL/GenBank/DDBJ databases">
        <title>Genomic Encyclopedia of Type Strains, Phase IV (KMG-IV): sequencing the most valuable type-strain genomes for metagenomic binning, comparative biology and taxonomic classification.</title>
        <authorList>
            <person name="Goeker M."/>
        </authorList>
    </citation>
    <scope>NUCLEOTIDE SEQUENCE [LARGE SCALE GENOMIC DNA]</scope>
    <source>
        <strain evidence="3 4">DSM 100275</strain>
    </source>
</reference>
<feature type="transmembrane region" description="Helical" evidence="2">
    <location>
        <begin position="77"/>
        <end position="96"/>
    </location>
</feature>
<evidence type="ECO:0000256" key="2">
    <source>
        <dbReference type="SAM" id="Phobius"/>
    </source>
</evidence>
<gene>
    <name evidence="3" type="ORF">EDC57_0553</name>
</gene>
<dbReference type="RefSeq" id="WP_211331859.1">
    <property type="nucleotide sequence ID" value="NZ_RJVI01000001.1"/>
</dbReference>